<dbReference type="RefSeq" id="WP_344742685.1">
    <property type="nucleotide sequence ID" value="NZ_BAAAWW010000003.1"/>
</dbReference>
<comment type="caution">
    <text evidence="2">The sequence shown here is derived from an EMBL/GenBank/DDBJ whole genome shotgun (WGS) entry which is preliminary data.</text>
</comment>
<organism evidence="2 3">
    <name type="scientific">Streptosporangium vulgare</name>
    <dbReference type="NCBI Taxonomy" id="46190"/>
    <lineage>
        <taxon>Bacteria</taxon>
        <taxon>Bacillati</taxon>
        <taxon>Actinomycetota</taxon>
        <taxon>Actinomycetes</taxon>
        <taxon>Streptosporangiales</taxon>
        <taxon>Streptosporangiaceae</taxon>
        <taxon>Streptosporangium</taxon>
    </lineage>
</organism>
<sequence length="148" mass="13700">MLASVGMGGDTSPDGAHASDEHGLSEGAGGLVLVGVGVASISSHLLTIPPGSTVGLSRGVGQVGVGAGAGLGAVVGWVVLEVGRALGAALLDGVGLGGSMVAPGPDLLTAGGEVWPDGGCGSGAGGREVADPSTGGVDSANLTHSVLT</sequence>
<feature type="region of interest" description="Disordered" evidence="1">
    <location>
        <begin position="121"/>
        <end position="148"/>
    </location>
</feature>
<evidence type="ECO:0000313" key="2">
    <source>
        <dbReference type="EMBL" id="MFB9677976.1"/>
    </source>
</evidence>
<reference evidence="2 3" key="1">
    <citation type="submission" date="2024-09" db="EMBL/GenBank/DDBJ databases">
        <authorList>
            <person name="Sun Q."/>
            <person name="Mori K."/>
        </authorList>
    </citation>
    <scope>NUCLEOTIDE SEQUENCE [LARGE SCALE GENOMIC DNA]</scope>
    <source>
        <strain evidence="2 3">JCM 3028</strain>
    </source>
</reference>
<gene>
    <name evidence="2" type="ORF">ACFFRH_21045</name>
</gene>
<accession>A0ABV5TFT9</accession>
<dbReference type="EMBL" id="JBHMBS010000009">
    <property type="protein sequence ID" value="MFB9677976.1"/>
    <property type="molecule type" value="Genomic_DNA"/>
</dbReference>
<protein>
    <submittedName>
        <fullName evidence="2">Uncharacterized protein</fullName>
    </submittedName>
</protein>
<evidence type="ECO:0000256" key="1">
    <source>
        <dbReference type="SAM" id="MobiDB-lite"/>
    </source>
</evidence>
<keyword evidence="3" id="KW-1185">Reference proteome</keyword>
<proteinExistence type="predicted"/>
<evidence type="ECO:0000313" key="3">
    <source>
        <dbReference type="Proteomes" id="UP001589610"/>
    </source>
</evidence>
<dbReference type="Proteomes" id="UP001589610">
    <property type="component" value="Unassembled WGS sequence"/>
</dbReference>
<feature type="region of interest" description="Disordered" evidence="1">
    <location>
        <begin position="1"/>
        <end position="22"/>
    </location>
</feature>
<name>A0ABV5TFT9_9ACTN</name>